<sequence>MEKLATFVVTLVASTLLATCVIVGGMRTGVINPKGMLTKQEVLDAVDSAATPVFNTVPEIVKYKLHAMDKANYEYTLMELNENVVRTIAKTVIDRDGCCTLETFTREYFTHPEIYDNIPDVAHQAEDSNGNKIEDYPPVSARCDSAIVHDTILYPKKTK</sequence>
<reference evidence="1 2" key="1">
    <citation type="submission" date="2020-07" db="EMBL/GenBank/DDBJ databases">
        <title>Taxonomic proposal: Crassvirales, a new order of highly abundant and diverse bacterial viruses.</title>
        <authorList>
            <person name="Shkoporov A.N."/>
            <person name="Stockdale S.R."/>
            <person name="Guerin E."/>
            <person name="Ross R.P."/>
            <person name="Hill C."/>
        </authorList>
    </citation>
    <scope>NUCLEOTIDE SEQUENCE [LARGE SCALE GENOMIC DNA]</scope>
</reference>
<protein>
    <submittedName>
        <fullName evidence="1">Uncharacterized protein</fullName>
    </submittedName>
</protein>
<evidence type="ECO:0000313" key="2">
    <source>
        <dbReference type="Proteomes" id="UP000594103"/>
    </source>
</evidence>
<proteinExistence type="predicted"/>
<dbReference type="GeneID" id="65131953"/>
<dbReference type="EMBL" id="MT774410">
    <property type="protein sequence ID" value="QOR57788.1"/>
    <property type="molecule type" value="Genomic_DNA"/>
</dbReference>
<accession>A0A7M1RTX2</accession>
<name>A0A7M1RTX2_9CAUD</name>
<keyword evidence="2" id="KW-1185">Reference proteome</keyword>
<organism evidence="1 2">
    <name type="scientific">uncultured phage cr272_1</name>
    <dbReference type="NCBI Taxonomy" id="2772094"/>
    <lineage>
        <taxon>Viruses</taxon>
        <taxon>Duplodnaviria</taxon>
        <taxon>Heunggongvirae</taxon>
        <taxon>Uroviricota</taxon>
        <taxon>Caudoviricetes</taxon>
        <taxon>Crassvirales</taxon>
        <taxon>Suoliviridae</taxon>
        <taxon>Oafivirinae</taxon>
        <taxon>Buhlduvirus</taxon>
        <taxon>Buhlduvirus porcinus</taxon>
    </lineage>
</organism>
<evidence type="ECO:0000313" key="1">
    <source>
        <dbReference type="EMBL" id="QOR57788.1"/>
    </source>
</evidence>
<dbReference type="Proteomes" id="UP000594103">
    <property type="component" value="Segment"/>
</dbReference>
<dbReference type="RefSeq" id="YP_010113428.1">
    <property type="nucleotide sequence ID" value="NC_055903.1"/>
</dbReference>
<dbReference type="KEGG" id="vg:65131953"/>